<evidence type="ECO:0000313" key="2">
    <source>
        <dbReference type="EMBL" id="CAG2001233.1"/>
    </source>
</evidence>
<evidence type="ECO:0000256" key="1">
    <source>
        <dbReference type="SAM" id="MobiDB-lite"/>
    </source>
</evidence>
<organism evidence="2 4">
    <name type="scientific">Gibberella zeae</name>
    <name type="common">Wheat head blight fungus</name>
    <name type="synonym">Fusarium graminearum</name>
    <dbReference type="NCBI Taxonomy" id="5518"/>
    <lineage>
        <taxon>Eukaryota</taxon>
        <taxon>Fungi</taxon>
        <taxon>Dikarya</taxon>
        <taxon>Ascomycota</taxon>
        <taxon>Pezizomycotina</taxon>
        <taxon>Sordariomycetes</taxon>
        <taxon>Hypocreomycetidae</taxon>
        <taxon>Hypocreales</taxon>
        <taxon>Nectriaceae</taxon>
        <taxon>Fusarium</taxon>
    </lineage>
</organism>
<dbReference type="EMBL" id="CAAKMV010000129">
    <property type="protein sequence ID" value="VIO57410.1"/>
    <property type="molecule type" value="Genomic_DNA"/>
</dbReference>
<feature type="region of interest" description="Disordered" evidence="1">
    <location>
        <begin position="1"/>
        <end position="25"/>
    </location>
</feature>
<evidence type="ECO:0008006" key="5">
    <source>
        <dbReference type="Google" id="ProtNLM"/>
    </source>
</evidence>
<dbReference type="Proteomes" id="UP000746612">
    <property type="component" value="Unassembled WGS sequence"/>
</dbReference>
<feature type="compositionally biased region" description="Polar residues" evidence="1">
    <location>
        <begin position="1"/>
        <end position="11"/>
    </location>
</feature>
<evidence type="ECO:0000313" key="4">
    <source>
        <dbReference type="Proteomes" id="UP000746612"/>
    </source>
</evidence>
<dbReference type="OMA" id="NDTCWQF"/>
<sequence length="241" mass="25863">MASQSQPQTGTRLPPQSGPSMPTTATKQDIEALLAGPVLDHLAPISGGRWKLVSQQSNNIVVAYRVNGHEVFTTNVEMGANPDTVNDTCWQFVYGYPSGMPPLPDSVLQQWTPPVTNVRIPPQDFGSMSQIYNQILDANEIMATGAAPSRQGDTFPAPADVQLPEADDFSISMLDQAQTQVHDDALISGIESSQNTQSTNMAGFEPDDYTAFQNMGDLAHGGPNPFMFPDGTGDETDASPH</sequence>
<dbReference type="EMBL" id="CAJPIJ010000167">
    <property type="protein sequence ID" value="CAG2001233.1"/>
    <property type="molecule type" value="Genomic_DNA"/>
</dbReference>
<name>A0A2H3HBV5_GIBZA</name>
<evidence type="ECO:0000313" key="3">
    <source>
        <dbReference type="EMBL" id="VIO57410.1"/>
    </source>
</evidence>
<accession>A0A2H3HBV5</accession>
<dbReference type="OrthoDB" id="5049336at2759"/>
<reference evidence="2" key="2">
    <citation type="submission" date="2021-03" db="EMBL/GenBank/DDBJ databases">
        <authorList>
            <person name="Alouane T."/>
            <person name="Langin T."/>
            <person name="Bonhomme L."/>
        </authorList>
    </citation>
    <scope>NUCLEOTIDE SEQUENCE</scope>
    <source>
        <strain evidence="2">MDC_Fg202</strain>
    </source>
</reference>
<protein>
    <recommendedName>
        <fullName evidence="5">Mating type protein 1-2-9</fullName>
    </recommendedName>
</protein>
<proteinExistence type="predicted"/>
<gene>
    <name evidence="3" type="ORF">FUG_LOCUS251700</name>
    <name evidence="2" type="ORF">MDCFG202_LOCUS464447</name>
</gene>
<reference evidence="3" key="1">
    <citation type="submission" date="2019-04" db="EMBL/GenBank/DDBJ databases">
        <authorList>
            <person name="Melise S."/>
            <person name="Noan J."/>
            <person name="Okalmin O."/>
        </authorList>
    </citation>
    <scope>NUCLEOTIDE SEQUENCE</scope>
    <source>
        <strain evidence="3">FN9</strain>
    </source>
</reference>
<dbReference type="AlphaFoldDB" id="A0A2H3HBV5"/>